<evidence type="ECO:0000313" key="2">
    <source>
        <dbReference type="Proteomes" id="UP000540423"/>
    </source>
</evidence>
<organism evidence="1 2">
    <name type="scientific">Streptomyces candidus</name>
    <dbReference type="NCBI Taxonomy" id="67283"/>
    <lineage>
        <taxon>Bacteria</taxon>
        <taxon>Bacillati</taxon>
        <taxon>Actinomycetota</taxon>
        <taxon>Actinomycetes</taxon>
        <taxon>Kitasatosporales</taxon>
        <taxon>Streptomycetaceae</taxon>
        <taxon>Streptomyces</taxon>
    </lineage>
</organism>
<dbReference type="Proteomes" id="UP000540423">
    <property type="component" value="Unassembled WGS sequence"/>
</dbReference>
<reference evidence="1 2" key="1">
    <citation type="submission" date="2020-08" db="EMBL/GenBank/DDBJ databases">
        <title>Genomic Encyclopedia of Type Strains, Phase IV (KMG-IV): sequencing the most valuable type-strain genomes for metagenomic binning, comparative biology and taxonomic classification.</title>
        <authorList>
            <person name="Goeker M."/>
        </authorList>
    </citation>
    <scope>NUCLEOTIDE SEQUENCE [LARGE SCALE GENOMIC DNA]</scope>
    <source>
        <strain evidence="1 2">DSM 40141</strain>
    </source>
</reference>
<protein>
    <submittedName>
        <fullName evidence="1">IS30 family transposase</fullName>
    </submittedName>
</protein>
<keyword evidence="2" id="KW-1185">Reference proteome</keyword>
<gene>
    <name evidence="1" type="ORF">HNQ79_002615</name>
</gene>
<dbReference type="AlphaFoldDB" id="A0A7X0LPN5"/>
<proteinExistence type="predicted"/>
<dbReference type="RefSeq" id="WP_185030118.1">
    <property type="nucleotide sequence ID" value="NZ_BNBN01000005.1"/>
</dbReference>
<sequence>MRTFSRADLDAVAHKLNRRPRKNDDYRTPAEVYADLLSSGGELTT</sequence>
<evidence type="ECO:0000313" key="1">
    <source>
        <dbReference type="EMBL" id="MBB6436152.1"/>
    </source>
</evidence>
<dbReference type="EMBL" id="JACHEM010000005">
    <property type="protein sequence ID" value="MBB6436152.1"/>
    <property type="molecule type" value="Genomic_DNA"/>
</dbReference>
<name>A0A7X0LPN5_9ACTN</name>
<accession>A0A7X0LPN5</accession>
<comment type="caution">
    <text evidence="1">The sequence shown here is derived from an EMBL/GenBank/DDBJ whole genome shotgun (WGS) entry which is preliminary data.</text>
</comment>